<dbReference type="eggNOG" id="COG0404">
    <property type="taxonomic scope" value="Bacteria"/>
</dbReference>
<evidence type="ECO:0000313" key="2">
    <source>
        <dbReference type="Proteomes" id="UP000002949"/>
    </source>
</evidence>
<dbReference type="Gene3D" id="3.30.1360.120">
    <property type="entry name" value="Probable tRNA modification gtpase trme, domain 1"/>
    <property type="match status" value="1"/>
</dbReference>
<sequence length="209" mass="23044">MAAIARSPFAHRLTGAGQTPQNENVVIRDLSRLPRIGFKGNGTTKWLSSKVSAVPDIPNKAIALSDGALIARLGKEEYLVLPDPDAVGNVCRDLEASWNADDARGERRIGYPLPRADSHSWLHLEGRCIAQMMAKICGVDLRSERLLQGEVVQTVVARISAVLIREMKNDPYGLHMLTDFASADYLWDVLQDASTEFGGGFSWEREDLK</sequence>
<accession>G6YK72</accession>
<dbReference type="KEGG" id="mamo:A6B35_33485"/>
<keyword evidence="2" id="KW-1185">Reference proteome</keyword>
<proteinExistence type="predicted"/>
<organism evidence="1 2">
    <name type="scientific">Mesorhizobium amorphae CCNWGS0123</name>
    <dbReference type="NCBI Taxonomy" id="1082933"/>
    <lineage>
        <taxon>Bacteria</taxon>
        <taxon>Pseudomonadati</taxon>
        <taxon>Pseudomonadota</taxon>
        <taxon>Alphaproteobacteria</taxon>
        <taxon>Hyphomicrobiales</taxon>
        <taxon>Phyllobacteriaceae</taxon>
        <taxon>Mesorhizobium</taxon>
    </lineage>
</organism>
<protein>
    <recommendedName>
        <fullName evidence="3">Sarcosine oxidase gamma subunit</fullName>
    </recommendedName>
</protein>
<evidence type="ECO:0000313" key="1">
    <source>
        <dbReference type="EMBL" id="EHH03996.1"/>
    </source>
</evidence>
<dbReference type="AlphaFoldDB" id="G6YK72"/>
<evidence type="ECO:0008006" key="3">
    <source>
        <dbReference type="Google" id="ProtNLM"/>
    </source>
</evidence>
<dbReference type="EMBL" id="AGSN01000232">
    <property type="protein sequence ID" value="EHH03996.1"/>
    <property type="molecule type" value="Genomic_DNA"/>
</dbReference>
<gene>
    <name evidence="1" type="ORF">MEA186_32033</name>
</gene>
<dbReference type="SUPFAM" id="SSF103025">
    <property type="entry name" value="Folate-binding domain"/>
    <property type="match status" value="1"/>
</dbReference>
<dbReference type="PATRIC" id="fig|1082933.3.peg.6210"/>
<reference evidence="1 2" key="1">
    <citation type="journal article" date="2012" name="J. Bacteriol.">
        <title>Draft Genome Sequence of Plant Growth-Promoting Rhizobium Mesorhizobium amorphae, Isolated from Zinc-Lead Mine Tailings.</title>
        <authorList>
            <person name="Hao X."/>
            <person name="Lin Y."/>
            <person name="Johnstone L."/>
            <person name="Baltrus D.A."/>
            <person name="Miller S.J."/>
            <person name="Wei G."/>
            <person name="Rensing C."/>
        </authorList>
    </citation>
    <scope>NUCLEOTIDE SEQUENCE [LARGE SCALE GENOMIC DNA]</scope>
    <source>
        <strain evidence="1 2">CCNWGS0123</strain>
    </source>
</reference>
<dbReference type="InterPro" id="IPR027266">
    <property type="entry name" value="TrmE/GcvT-like"/>
</dbReference>
<dbReference type="Proteomes" id="UP000002949">
    <property type="component" value="Unassembled WGS sequence"/>
</dbReference>
<dbReference type="RefSeq" id="WP_006206191.1">
    <property type="nucleotide sequence ID" value="NZ_AGSN01000232.1"/>
</dbReference>
<name>G6YK72_9HYPH</name>